<name>X0T220_9ZZZZ</name>
<organism evidence="2">
    <name type="scientific">marine sediment metagenome</name>
    <dbReference type="NCBI Taxonomy" id="412755"/>
    <lineage>
        <taxon>unclassified sequences</taxon>
        <taxon>metagenomes</taxon>
        <taxon>ecological metagenomes</taxon>
    </lineage>
</organism>
<feature type="non-terminal residue" evidence="2">
    <location>
        <position position="1"/>
    </location>
</feature>
<dbReference type="EMBL" id="BARS01007845">
    <property type="protein sequence ID" value="GAF70085.1"/>
    <property type="molecule type" value="Genomic_DNA"/>
</dbReference>
<keyword evidence="1" id="KW-1133">Transmembrane helix</keyword>
<protein>
    <submittedName>
        <fullName evidence="2">Uncharacterized protein</fullName>
    </submittedName>
</protein>
<evidence type="ECO:0000256" key="1">
    <source>
        <dbReference type="SAM" id="Phobius"/>
    </source>
</evidence>
<comment type="caution">
    <text evidence="2">The sequence shown here is derived from an EMBL/GenBank/DDBJ whole genome shotgun (WGS) entry which is preliminary data.</text>
</comment>
<keyword evidence="1" id="KW-0472">Membrane</keyword>
<accession>X0T220</accession>
<evidence type="ECO:0000313" key="2">
    <source>
        <dbReference type="EMBL" id="GAF70085.1"/>
    </source>
</evidence>
<dbReference type="AlphaFoldDB" id="X0T220"/>
<gene>
    <name evidence="2" type="ORF">S01H1_15037</name>
</gene>
<keyword evidence="1" id="KW-0812">Transmembrane</keyword>
<feature type="transmembrane region" description="Helical" evidence="1">
    <location>
        <begin position="35"/>
        <end position="62"/>
    </location>
</feature>
<proteinExistence type="predicted"/>
<reference evidence="2" key="1">
    <citation type="journal article" date="2014" name="Front. Microbiol.">
        <title>High frequency of phylogenetically diverse reductive dehalogenase-homologous genes in deep subseafloor sedimentary metagenomes.</title>
        <authorList>
            <person name="Kawai M."/>
            <person name="Futagami T."/>
            <person name="Toyoda A."/>
            <person name="Takaki Y."/>
            <person name="Nishi S."/>
            <person name="Hori S."/>
            <person name="Arai W."/>
            <person name="Tsubouchi T."/>
            <person name="Morono Y."/>
            <person name="Uchiyama I."/>
            <person name="Ito T."/>
            <person name="Fujiyama A."/>
            <person name="Inagaki F."/>
            <person name="Takami H."/>
        </authorList>
    </citation>
    <scope>NUCLEOTIDE SEQUENCE</scope>
    <source>
        <strain evidence="2">Expedition CK06-06</strain>
    </source>
</reference>
<sequence>AIIGGLTIGTMMGANYAVNPNFINVSGEWKNAWDIVGLGIFGGGLFGALTGIVPGAIAGLILQISLHR</sequence>